<protein>
    <recommendedName>
        <fullName evidence="4">Gene transfer agent family protein</fullName>
    </recommendedName>
</protein>
<accession>A0A841T791</accession>
<dbReference type="Proteomes" id="UP000574133">
    <property type="component" value="Unassembled WGS sequence"/>
</dbReference>
<evidence type="ECO:0000313" key="2">
    <source>
        <dbReference type="EMBL" id="MBB6675979.1"/>
    </source>
</evidence>
<evidence type="ECO:0008006" key="4">
    <source>
        <dbReference type="Google" id="ProtNLM"/>
    </source>
</evidence>
<comment type="caution">
    <text evidence="2">The sequence shown here is derived from an EMBL/GenBank/DDBJ whole genome shotgun (WGS) entry which is preliminary data.</text>
</comment>
<gene>
    <name evidence="2" type="ORF">H4Q31_01410</name>
</gene>
<evidence type="ECO:0000313" key="3">
    <source>
        <dbReference type="Proteomes" id="UP000574133"/>
    </source>
</evidence>
<dbReference type="AlphaFoldDB" id="A0A841T791"/>
<sequence length="128" mass="14327">MSERSFVEVELGGKSRLLKYDFNAVCEVEERTGKGVAAIFSENSVGFNTVRLFLWAGLKWKIPGIQPAQVGQWLQQEVENGKTPMTFLQPIMVALKRAKILREVSVDELEKNAESSLETEADDSHGEI</sequence>
<organism evidence="2 3">
    <name type="scientific">Cohnella lubricantis</name>
    <dbReference type="NCBI Taxonomy" id="2163172"/>
    <lineage>
        <taxon>Bacteria</taxon>
        <taxon>Bacillati</taxon>
        <taxon>Bacillota</taxon>
        <taxon>Bacilli</taxon>
        <taxon>Bacillales</taxon>
        <taxon>Paenibacillaceae</taxon>
        <taxon>Cohnella</taxon>
    </lineage>
</organism>
<proteinExistence type="predicted"/>
<dbReference type="RefSeq" id="WP_185177283.1">
    <property type="nucleotide sequence ID" value="NZ_CBCSEP010000012.1"/>
</dbReference>
<evidence type="ECO:0000256" key="1">
    <source>
        <dbReference type="SAM" id="MobiDB-lite"/>
    </source>
</evidence>
<keyword evidence="3" id="KW-1185">Reference proteome</keyword>
<name>A0A841T791_9BACL</name>
<dbReference type="EMBL" id="JACJVN010000007">
    <property type="protein sequence ID" value="MBB6675979.1"/>
    <property type="molecule type" value="Genomic_DNA"/>
</dbReference>
<feature type="region of interest" description="Disordered" evidence="1">
    <location>
        <begin position="108"/>
        <end position="128"/>
    </location>
</feature>
<reference evidence="2 3" key="1">
    <citation type="submission" date="2020-08" db="EMBL/GenBank/DDBJ databases">
        <title>Cohnella phylogeny.</title>
        <authorList>
            <person name="Dunlap C."/>
        </authorList>
    </citation>
    <scope>NUCLEOTIDE SEQUENCE [LARGE SCALE GENOMIC DNA]</scope>
    <source>
        <strain evidence="2 3">DSM 103658</strain>
    </source>
</reference>